<proteinExistence type="predicted"/>
<dbReference type="AlphaFoldDB" id="A0AAN8X2T9"/>
<dbReference type="InterPro" id="IPR013783">
    <property type="entry name" value="Ig-like_fold"/>
</dbReference>
<evidence type="ECO:0000313" key="2">
    <source>
        <dbReference type="Proteomes" id="UP001381693"/>
    </source>
</evidence>
<accession>A0AAN8X2T9</accession>
<protein>
    <recommendedName>
        <fullName evidence="3">Immunoglobulin I-set domain-containing protein</fullName>
    </recommendedName>
</protein>
<gene>
    <name evidence="1" type="ORF">SK128_001876</name>
</gene>
<keyword evidence="2" id="KW-1185">Reference proteome</keyword>
<dbReference type="Gene3D" id="2.60.40.10">
    <property type="entry name" value="Immunoglobulins"/>
    <property type="match status" value="1"/>
</dbReference>
<sequence length="140" mass="15269">MTLKIRRLTSADFGRYTCLISNSEGEATYTTTLREIRTTTVPPPFPTTTTTITKRTTATSTTSTTTLKSDKIAVSTSAKTYNNYYDETVNLSAPLIIQLTPEGQREDDNGCARSVFAKAGKGQLEQILSMLSAAMICILI</sequence>
<reference evidence="1 2" key="1">
    <citation type="submission" date="2023-11" db="EMBL/GenBank/DDBJ databases">
        <title>Halocaridina rubra genome assembly.</title>
        <authorList>
            <person name="Smith C."/>
        </authorList>
    </citation>
    <scope>NUCLEOTIDE SEQUENCE [LARGE SCALE GENOMIC DNA]</scope>
    <source>
        <strain evidence="1">EP-1</strain>
        <tissue evidence="1">Whole</tissue>
    </source>
</reference>
<dbReference type="SUPFAM" id="SSF48726">
    <property type="entry name" value="Immunoglobulin"/>
    <property type="match status" value="1"/>
</dbReference>
<evidence type="ECO:0008006" key="3">
    <source>
        <dbReference type="Google" id="ProtNLM"/>
    </source>
</evidence>
<comment type="caution">
    <text evidence="1">The sequence shown here is derived from an EMBL/GenBank/DDBJ whole genome shotgun (WGS) entry which is preliminary data.</text>
</comment>
<organism evidence="1 2">
    <name type="scientific">Halocaridina rubra</name>
    <name type="common">Hawaiian red shrimp</name>
    <dbReference type="NCBI Taxonomy" id="373956"/>
    <lineage>
        <taxon>Eukaryota</taxon>
        <taxon>Metazoa</taxon>
        <taxon>Ecdysozoa</taxon>
        <taxon>Arthropoda</taxon>
        <taxon>Crustacea</taxon>
        <taxon>Multicrustacea</taxon>
        <taxon>Malacostraca</taxon>
        <taxon>Eumalacostraca</taxon>
        <taxon>Eucarida</taxon>
        <taxon>Decapoda</taxon>
        <taxon>Pleocyemata</taxon>
        <taxon>Caridea</taxon>
        <taxon>Atyoidea</taxon>
        <taxon>Atyidae</taxon>
        <taxon>Halocaridina</taxon>
    </lineage>
</organism>
<evidence type="ECO:0000313" key="1">
    <source>
        <dbReference type="EMBL" id="KAK7076677.1"/>
    </source>
</evidence>
<dbReference type="InterPro" id="IPR036179">
    <property type="entry name" value="Ig-like_dom_sf"/>
</dbReference>
<dbReference type="Proteomes" id="UP001381693">
    <property type="component" value="Unassembled WGS sequence"/>
</dbReference>
<name>A0AAN8X2T9_HALRR</name>
<dbReference type="EMBL" id="JAXCGZ010009584">
    <property type="protein sequence ID" value="KAK7076677.1"/>
    <property type="molecule type" value="Genomic_DNA"/>
</dbReference>